<evidence type="ECO:0000259" key="2">
    <source>
        <dbReference type="Pfam" id="PF10633"/>
    </source>
</evidence>
<proteinExistence type="predicted"/>
<dbReference type="SUPFAM" id="SSF49452">
    <property type="entry name" value="Starch-binding domain-like"/>
    <property type="match status" value="1"/>
</dbReference>
<name>A0A841GWV6_9BACT</name>
<dbReference type="RefSeq" id="WP_170036038.1">
    <property type="nucleotide sequence ID" value="NZ_JABDTL010000002.1"/>
</dbReference>
<dbReference type="Gene3D" id="2.60.40.10">
    <property type="entry name" value="Immunoglobulins"/>
    <property type="match status" value="1"/>
</dbReference>
<keyword evidence="4" id="KW-1185">Reference proteome</keyword>
<feature type="domain" description="Alpha-galactosidase NEW3" evidence="2">
    <location>
        <begin position="39"/>
        <end position="110"/>
    </location>
</feature>
<dbReference type="EMBL" id="JACHIA010000003">
    <property type="protein sequence ID" value="MBB6069835.1"/>
    <property type="molecule type" value="Genomic_DNA"/>
</dbReference>
<sequence>MNPFRPIVLTLGLCALLPCAAEAQRARVERRGPVRTEATPGQAITLPFRVTNVSGGSALLAGQPSLPAGWRATTGDPRELAAGEAELRLVGVRIPASAAAGTHAVRYTVAGSVDSVLVVVAQRRSVIVAPEGAAPMVVGGDEYAVRFRLSNRGNVAERVTLAVRGDRNITPRAETGTVDLAPGAEQVVVIRGATPRGGPSSLRHQVSLTAASGAPSATARTMVTIVPRGGRVRGGRRLPVELRLLTSDSLNGAGVAIAAAGPLDAAGRVRLALDARTADPAGTPYARRDEARMRLDAPGMALRLGDDFYSLSRLTEPGTYGFGGAGSVRRGWLSAGGMAVRDRRGEGRPGAAGGYLRAGSDRARAGVNAVSADGRAVRWTVDAALRVNAALNAELEAAPAMANAAAPPRAGRLWGAGRMYSYELLHVRGAIPAPGGGSRDQDAASLVLRPGAGLSLSGSVRRGRDGFWITDTDSLTAFRTTRRASLAWGRRLSLEYRDAAADTASYGDVRSVRGRIGVPILHRNWIHATYERGEAVPLAGLRATPFQIAGMQSIMALRDGTYVSATIQRRDGGIGLLANQREWSASLSANAPIMAGTWLRISADARRADGRPRDSRVTLSLERVLGGGHRVAMRGVADSRTDGRWTRGGVLEYALPIGIPLPSSGTQGVVARVVDPATEAGIPDVVVRLGDRLAVTDRNGFVGFGDVPDGEHALRVEPGAGPERVADRDLPILVAVQGGRAEPVQVALQTAGRVTGVVTQVGPDSVAMPMANVLLELTGPGGVRHARTGGDGRFDTGALRPGWWRVRVAPSSLPRHHAASAEQIVSVQPGSSEPVRFRVFERERPVQMIQSGDLTLP</sequence>
<keyword evidence="1" id="KW-0732">Signal</keyword>
<dbReference type="AlphaFoldDB" id="A0A841GWV6"/>
<evidence type="ECO:0000256" key="1">
    <source>
        <dbReference type="SAM" id="SignalP"/>
    </source>
</evidence>
<dbReference type="InterPro" id="IPR013784">
    <property type="entry name" value="Carb-bd-like_fold"/>
</dbReference>
<dbReference type="InterPro" id="IPR013783">
    <property type="entry name" value="Ig-like_fold"/>
</dbReference>
<dbReference type="InterPro" id="IPR018905">
    <property type="entry name" value="A-galactase_NEW3"/>
</dbReference>
<reference evidence="3 4" key="1">
    <citation type="submission" date="2020-08" db="EMBL/GenBank/DDBJ databases">
        <title>Genomic Encyclopedia of Type Strains, Phase IV (KMG-IV): sequencing the most valuable type-strain genomes for metagenomic binning, comparative biology and taxonomic classification.</title>
        <authorList>
            <person name="Goeker M."/>
        </authorList>
    </citation>
    <scope>NUCLEOTIDE SEQUENCE [LARGE SCALE GENOMIC DNA]</scope>
    <source>
        <strain evidence="3 4">DSM 29007</strain>
    </source>
</reference>
<feature type="chain" id="PRO_5032658399" description="Alpha-galactosidase NEW3 domain-containing protein" evidence="1">
    <location>
        <begin position="24"/>
        <end position="857"/>
    </location>
</feature>
<dbReference type="Proteomes" id="UP000582837">
    <property type="component" value="Unassembled WGS sequence"/>
</dbReference>
<dbReference type="GO" id="GO:0030246">
    <property type="term" value="F:carbohydrate binding"/>
    <property type="evidence" value="ECO:0007669"/>
    <property type="project" value="InterPro"/>
</dbReference>
<evidence type="ECO:0000313" key="3">
    <source>
        <dbReference type="EMBL" id="MBB6069835.1"/>
    </source>
</evidence>
<dbReference type="Pfam" id="PF10633">
    <property type="entry name" value="NPCBM_assoc"/>
    <property type="match status" value="1"/>
</dbReference>
<organism evidence="3 4">
    <name type="scientific">Longimicrobium terrae</name>
    <dbReference type="NCBI Taxonomy" id="1639882"/>
    <lineage>
        <taxon>Bacteria</taxon>
        <taxon>Pseudomonadati</taxon>
        <taxon>Gemmatimonadota</taxon>
        <taxon>Longimicrobiia</taxon>
        <taxon>Longimicrobiales</taxon>
        <taxon>Longimicrobiaceae</taxon>
        <taxon>Longimicrobium</taxon>
    </lineage>
</organism>
<protein>
    <recommendedName>
        <fullName evidence="2">Alpha-galactosidase NEW3 domain-containing protein</fullName>
    </recommendedName>
</protein>
<feature type="signal peptide" evidence="1">
    <location>
        <begin position="1"/>
        <end position="23"/>
    </location>
</feature>
<evidence type="ECO:0000313" key="4">
    <source>
        <dbReference type="Proteomes" id="UP000582837"/>
    </source>
</evidence>
<accession>A0A841GWV6</accession>
<gene>
    <name evidence="3" type="ORF">HNQ61_001452</name>
</gene>
<comment type="caution">
    <text evidence="3">The sequence shown here is derived from an EMBL/GenBank/DDBJ whole genome shotgun (WGS) entry which is preliminary data.</text>
</comment>